<dbReference type="KEGG" id="haad:MW046_14575"/>
<proteinExistence type="inferred from homology"/>
<evidence type="ECO:0000259" key="10">
    <source>
        <dbReference type="PROSITE" id="PS51085"/>
    </source>
</evidence>
<keyword evidence="11" id="KW-0614">Plasmid</keyword>
<dbReference type="PROSITE" id="PS51085">
    <property type="entry name" value="2FE2S_FER_2"/>
    <property type="match status" value="1"/>
</dbReference>
<dbReference type="InterPro" id="IPR006058">
    <property type="entry name" value="2Fe2S_fd_BS"/>
</dbReference>
<keyword evidence="4" id="KW-0479">Metal-binding</keyword>
<dbReference type="SUPFAM" id="SSF54292">
    <property type="entry name" value="2Fe-2S ferredoxin-like"/>
    <property type="match status" value="1"/>
</dbReference>
<evidence type="ECO:0000256" key="6">
    <source>
        <dbReference type="ARBA" id="ARBA00023004"/>
    </source>
</evidence>
<dbReference type="PROSITE" id="PS50076">
    <property type="entry name" value="DNAJ_2"/>
    <property type="match status" value="1"/>
</dbReference>
<evidence type="ECO:0000256" key="8">
    <source>
        <dbReference type="ARBA" id="ARBA00034078"/>
    </source>
</evidence>
<dbReference type="CDD" id="cd00207">
    <property type="entry name" value="fer2"/>
    <property type="match status" value="1"/>
</dbReference>
<keyword evidence="3" id="KW-0001">2Fe-2S</keyword>
<evidence type="ECO:0000256" key="5">
    <source>
        <dbReference type="ARBA" id="ARBA00022982"/>
    </source>
</evidence>
<comment type="cofactor">
    <cofactor evidence="8">
        <name>[2Fe-2S] cluster</name>
        <dbReference type="ChEBI" id="CHEBI:190135"/>
    </cofactor>
</comment>
<keyword evidence="12" id="KW-1185">Reference proteome</keyword>
<feature type="domain" description="J" evidence="9">
    <location>
        <begin position="3"/>
        <end position="64"/>
    </location>
</feature>
<feature type="domain" description="2Fe-2S ferredoxin-type" evidence="10">
    <location>
        <begin position="104"/>
        <end position="192"/>
    </location>
</feature>
<dbReference type="RefSeq" id="WP_247994889.1">
    <property type="nucleotide sequence ID" value="NZ_CP096020.1"/>
</dbReference>
<evidence type="ECO:0000256" key="1">
    <source>
        <dbReference type="ARBA" id="ARBA00007874"/>
    </source>
</evidence>
<name>A0A8U0A4V5_9EURY</name>
<dbReference type="PANTHER" id="PTHR43112:SF3">
    <property type="entry name" value="FERREDOXIN-2, CHLOROPLASTIC"/>
    <property type="match status" value="1"/>
</dbReference>
<keyword evidence="7" id="KW-0411">Iron-sulfur</keyword>
<dbReference type="SUPFAM" id="SSF46565">
    <property type="entry name" value="Chaperone J-domain"/>
    <property type="match status" value="1"/>
</dbReference>
<protein>
    <submittedName>
        <fullName evidence="11">DnaJ domain-containing protein</fullName>
    </submittedName>
</protein>
<dbReference type="EMBL" id="CP096020">
    <property type="protein sequence ID" value="UPM44235.1"/>
    <property type="molecule type" value="Genomic_DNA"/>
</dbReference>
<dbReference type="InterPro" id="IPR001623">
    <property type="entry name" value="DnaJ_domain"/>
</dbReference>
<keyword evidence="2" id="KW-0813">Transport</keyword>
<dbReference type="Pfam" id="PF00111">
    <property type="entry name" value="Fer2"/>
    <property type="match status" value="1"/>
</dbReference>
<dbReference type="CDD" id="cd06257">
    <property type="entry name" value="DnaJ"/>
    <property type="match status" value="1"/>
</dbReference>
<dbReference type="Pfam" id="PF00226">
    <property type="entry name" value="DnaJ"/>
    <property type="match status" value="1"/>
</dbReference>
<sequence length="213" mass="23999">MVSSFDILGIDPDADDAEIDRAYRQRVKEVHPDHGGSASEFQRVRTAYERLKADGETPVYDAENVDDPNHRHPKSRVEYLNYEVLDDYGWSLSDEDLFEKAATTQLDVVDYGRFLVRPHESLLEAAENRGFAWPFACRGGACANCAVAVITGELAMPVNHILPSEMSDRGIRLSCNGMPMTETMQVVYNLKHLPELDDLQLPPRPFEQACARE</sequence>
<dbReference type="SMART" id="SM00271">
    <property type="entry name" value="DnaJ"/>
    <property type="match status" value="1"/>
</dbReference>
<geneLocation type="plasmid" evidence="11 12">
    <name>unnamed1</name>
</geneLocation>
<evidence type="ECO:0000256" key="4">
    <source>
        <dbReference type="ARBA" id="ARBA00022723"/>
    </source>
</evidence>
<reference evidence="11" key="1">
    <citation type="submission" date="2022-04" db="EMBL/GenBank/DDBJ databases">
        <title>Halocatena sp. nov., isolated from a salt lake.</title>
        <authorList>
            <person name="Cui H.-L."/>
        </authorList>
    </citation>
    <scope>NUCLEOTIDE SEQUENCE</scope>
    <source>
        <strain evidence="11">AD-1</strain>
        <plasmid evidence="11">unnamed1</plasmid>
    </source>
</reference>
<dbReference type="AlphaFoldDB" id="A0A8U0A4V5"/>
<dbReference type="Gene3D" id="3.10.20.30">
    <property type="match status" value="1"/>
</dbReference>
<dbReference type="PANTHER" id="PTHR43112">
    <property type="entry name" value="FERREDOXIN"/>
    <property type="match status" value="1"/>
</dbReference>
<evidence type="ECO:0000313" key="11">
    <source>
        <dbReference type="EMBL" id="UPM44235.1"/>
    </source>
</evidence>
<dbReference type="Gene3D" id="1.10.287.110">
    <property type="entry name" value="DnaJ domain"/>
    <property type="match status" value="1"/>
</dbReference>
<dbReference type="GO" id="GO:0046872">
    <property type="term" value="F:metal ion binding"/>
    <property type="evidence" value="ECO:0007669"/>
    <property type="project" value="UniProtKB-KW"/>
</dbReference>
<dbReference type="InterPro" id="IPR053441">
    <property type="entry name" value="2Fe2S_Ferredoxin"/>
</dbReference>
<dbReference type="InterPro" id="IPR036010">
    <property type="entry name" value="2Fe-2S_ferredoxin-like_sf"/>
</dbReference>
<dbReference type="GO" id="GO:0051537">
    <property type="term" value="F:2 iron, 2 sulfur cluster binding"/>
    <property type="evidence" value="ECO:0007669"/>
    <property type="project" value="UniProtKB-KW"/>
</dbReference>
<dbReference type="Proteomes" id="UP000831768">
    <property type="component" value="Plasmid unnamed1"/>
</dbReference>
<dbReference type="InterPro" id="IPR001041">
    <property type="entry name" value="2Fe-2S_ferredoxin-type"/>
</dbReference>
<evidence type="ECO:0000256" key="7">
    <source>
        <dbReference type="ARBA" id="ARBA00023014"/>
    </source>
</evidence>
<keyword evidence="6" id="KW-0408">Iron</keyword>
<dbReference type="InterPro" id="IPR036869">
    <property type="entry name" value="J_dom_sf"/>
</dbReference>
<evidence type="ECO:0000256" key="3">
    <source>
        <dbReference type="ARBA" id="ARBA00022714"/>
    </source>
</evidence>
<evidence type="ECO:0000313" key="12">
    <source>
        <dbReference type="Proteomes" id="UP000831768"/>
    </source>
</evidence>
<evidence type="ECO:0000259" key="9">
    <source>
        <dbReference type="PROSITE" id="PS50076"/>
    </source>
</evidence>
<dbReference type="GeneID" id="71929296"/>
<gene>
    <name evidence="11" type="ORF">MW046_14575</name>
</gene>
<evidence type="ECO:0000256" key="2">
    <source>
        <dbReference type="ARBA" id="ARBA00022448"/>
    </source>
</evidence>
<organism evidence="11 12">
    <name type="scientific">Halocatena salina</name>
    <dbReference type="NCBI Taxonomy" id="2934340"/>
    <lineage>
        <taxon>Archaea</taxon>
        <taxon>Methanobacteriati</taxon>
        <taxon>Methanobacteriota</taxon>
        <taxon>Stenosarchaea group</taxon>
        <taxon>Halobacteria</taxon>
        <taxon>Halobacteriales</taxon>
        <taxon>Natronomonadaceae</taxon>
        <taxon>Halocatena</taxon>
    </lineage>
</organism>
<accession>A0A8U0A4V5</accession>
<dbReference type="PROSITE" id="PS00197">
    <property type="entry name" value="2FE2S_FER_1"/>
    <property type="match status" value="1"/>
</dbReference>
<comment type="similarity">
    <text evidence="1">Belongs to the 2Fe2S plant-type ferredoxin family.</text>
</comment>
<dbReference type="InterPro" id="IPR012675">
    <property type="entry name" value="Beta-grasp_dom_sf"/>
</dbReference>
<dbReference type="NCBIfam" id="NF041393">
    <property type="entry name" value="Frdxn_Halo"/>
    <property type="match status" value="1"/>
</dbReference>
<keyword evidence="5" id="KW-0249">Electron transport</keyword>